<dbReference type="AlphaFoldDB" id="A0A3K8YLW0"/>
<gene>
    <name evidence="2" type="ORF">EEM47_12125</name>
</gene>
<keyword evidence="1" id="KW-1133">Transmembrane helix</keyword>
<keyword evidence="1" id="KW-0472">Membrane</keyword>
<organism evidence="2">
    <name type="scientific">Salmonella enterica</name>
    <name type="common">Salmonella choleraesuis</name>
    <dbReference type="NCBI Taxonomy" id="28901"/>
    <lineage>
        <taxon>Bacteria</taxon>
        <taxon>Pseudomonadati</taxon>
        <taxon>Pseudomonadota</taxon>
        <taxon>Gammaproteobacteria</taxon>
        <taxon>Enterobacterales</taxon>
        <taxon>Enterobacteriaceae</taxon>
        <taxon>Salmonella</taxon>
    </lineage>
</organism>
<comment type="caution">
    <text evidence="2">The sequence shown here is derived from an EMBL/GenBank/DDBJ whole genome shotgun (WGS) entry which is preliminary data.</text>
</comment>
<feature type="non-terminal residue" evidence="2">
    <location>
        <position position="1"/>
    </location>
</feature>
<accession>A0A3K8YLW0</accession>
<dbReference type="Proteomes" id="UP000885364">
    <property type="component" value="Unassembled WGS sequence"/>
</dbReference>
<sequence length="77" mass="8798">GDGFFRCYCICPVSINFLHFVILLADNFYSVYKNIIIYHFLLKIVASVACLRMRSGFVTSPGAHGCIAFYSIFYKLE</sequence>
<name>A0A3K8YLW0_SALER</name>
<evidence type="ECO:0000256" key="1">
    <source>
        <dbReference type="SAM" id="Phobius"/>
    </source>
</evidence>
<proteinExistence type="predicted"/>
<reference evidence="2" key="1">
    <citation type="submission" date="2018-11" db="EMBL/GenBank/DDBJ databases">
        <authorList>
            <consortium name="PulseNet: The National Subtyping Network for Foodborne Disease Surveillance"/>
            <person name="Tarr C.L."/>
            <person name="Trees E."/>
            <person name="Katz L.S."/>
            <person name="Carleton-Romer H.A."/>
            <person name="Stroika S."/>
            <person name="Kucerova Z."/>
            <person name="Roache K.F."/>
            <person name="Sabol A.L."/>
            <person name="Besser J."/>
            <person name="Gerner-Smidt P."/>
        </authorList>
    </citation>
    <scope>NUCLEOTIDE SEQUENCE [LARGE SCALE GENOMIC DNA]</scope>
    <source>
        <strain evidence="2">PNUSAS059688</strain>
    </source>
</reference>
<feature type="transmembrane region" description="Helical" evidence="1">
    <location>
        <begin position="31"/>
        <end position="51"/>
    </location>
</feature>
<protein>
    <submittedName>
        <fullName evidence="2">Uncharacterized protein</fullName>
    </submittedName>
</protein>
<dbReference type="EMBL" id="ROVY01000035">
    <property type="protein sequence ID" value="MHI22599.1"/>
    <property type="molecule type" value="Genomic_DNA"/>
</dbReference>
<evidence type="ECO:0000313" key="2">
    <source>
        <dbReference type="EMBL" id="MHI22599.1"/>
    </source>
</evidence>
<keyword evidence="1" id="KW-0812">Transmembrane</keyword>